<feature type="domain" description="Fucosyltransferase N-terminal" evidence="14">
    <location>
        <begin position="129"/>
        <end position="230"/>
    </location>
</feature>
<keyword evidence="11" id="KW-0325">Glycoprotein</keyword>
<dbReference type="AlphaFoldDB" id="A0A9P0MS14"/>
<evidence type="ECO:0000259" key="14">
    <source>
        <dbReference type="Pfam" id="PF17039"/>
    </source>
</evidence>
<organism evidence="15 16">
    <name type="scientific">Nezara viridula</name>
    <name type="common">Southern green stink bug</name>
    <name type="synonym">Cimex viridulus</name>
    <dbReference type="NCBI Taxonomy" id="85310"/>
    <lineage>
        <taxon>Eukaryota</taxon>
        <taxon>Metazoa</taxon>
        <taxon>Ecdysozoa</taxon>
        <taxon>Arthropoda</taxon>
        <taxon>Hexapoda</taxon>
        <taxon>Insecta</taxon>
        <taxon>Pterygota</taxon>
        <taxon>Neoptera</taxon>
        <taxon>Paraneoptera</taxon>
        <taxon>Hemiptera</taxon>
        <taxon>Heteroptera</taxon>
        <taxon>Panheteroptera</taxon>
        <taxon>Pentatomomorpha</taxon>
        <taxon>Pentatomoidea</taxon>
        <taxon>Pentatomidae</taxon>
        <taxon>Pentatominae</taxon>
        <taxon>Nezara</taxon>
    </lineage>
</organism>
<gene>
    <name evidence="15" type="ORF">NEZAVI_LOCUS11314</name>
</gene>
<keyword evidence="7" id="KW-0735">Signal-anchor</keyword>
<evidence type="ECO:0000256" key="12">
    <source>
        <dbReference type="RuleBase" id="RU003832"/>
    </source>
</evidence>
<evidence type="ECO:0000256" key="6">
    <source>
        <dbReference type="ARBA" id="ARBA00022692"/>
    </source>
</evidence>
<comment type="subcellular location">
    <subcellularLocation>
        <location evidence="1 12">Golgi apparatus</location>
        <location evidence="1 12">Golgi stack membrane</location>
        <topology evidence="1 12">Single-pass type II membrane protein</topology>
    </subcellularLocation>
</comment>
<dbReference type="GO" id="GO:0008417">
    <property type="term" value="F:fucosyltransferase activity"/>
    <property type="evidence" value="ECO:0007669"/>
    <property type="project" value="InterPro"/>
</dbReference>
<protein>
    <recommendedName>
        <fullName evidence="12">Fucosyltransferase</fullName>
        <ecNumber evidence="12">2.4.1.-</ecNumber>
    </recommendedName>
</protein>
<dbReference type="Pfam" id="PF00852">
    <property type="entry name" value="Glyco_transf_10"/>
    <property type="match status" value="1"/>
</dbReference>
<evidence type="ECO:0000256" key="4">
    <source>
        <dbReference type="ARBA" id="ARBA00022676"/>
    </source>
</evidence>
<evidence type="ECO:0000256" key="10">
    <source>
        <dbReference type="ARBA" id="ARBA00023136"/>
    </source>
</evidence>
<evidence type="ECO:0000256" key="9">
    <source>
        <dbReference type="ARBA" id="ARBA00023034"/>
    </source>
</evidence>
<evidence type="ECO:0000313" key="15">
    <source>
        <dbReference type="EMBL" id="CAH1402505.1"/>
    </source>
</evidence>
<comment type="pathway">
    <text evidence="2">Protein modification; protein glycosylation.</text>
</comment>
<dbReference type="Pfam" id="PF17039">
    <property type="entry name" value="Glyco_tran_10_N"/>
    <property type="match status" value="1"/>
</dbReference>
<accession>A0A9P0MS14</accession>
<dbReference type="SUPFAM" id="SSF53756">
    <property type="entry name" value="UDP-Glycosyltransferase/glycogen phosphorylase"/>
    <property type="match status" value="1"/>
</dbReference>
<sequence length="453" mass="52443">MFQIVPRGSGYVMPRVSVRRAILCLLPLLGLLAAFALWPSSKRLVFPTTEPPTQQQALLLLRPTVDQPKPKEVTFPKGRPWYMTDKGRPWYMTAGSDGTSPERTKLFPGENPASDRIEEQLLYAPETKRTKLILVYNGFRTWSNVKAGPSAFSSCPVKDCMLTANKGEAVKADAILFNEHFSNPGIVRPRGQVWILYMLECPYHTQHIKQNDVFNWTATYRRDSDIVTPYEKWVYFDKDVKFLTMTRNYALNKTKKVAWFVSNCGARNSRLQYAHELQKHIEVDIYGACGAKKCPRSKQEKCFDMLNTDYKFYLAFENSNCQDYITEKFFVNGLGSNVIPIVMGARQEEYERSAPLRSFIHVDEFDSPKALADYLHTIDKDDDLYNSYFRWKGTGEFINTHFFCRLCALLHDRFPAKSYRDINAWWRGPGVCTTTSWKKQKSKWYTSLTQRLS</sequence>
<dbReference type="InterPro" id="IPR031481">
    <property type="entry name" value="Glyco_tran_10_N"/>
</dbReference>
<dbReference type="InterPro" id="IPR038577">
    <property type="entry name" value="GT10-like_C_sf"/>
</dbReference>
<proteinExistence type="inferred from homology"/>
<comment type="similarity">
    <text evidence="3 12">Belongs to the glycosyltransferase 10 family.</text>
</comment>
<feature type="domain" description="Fucosyltransferase C-terminal" evidence="13">
    <location>
        <begin position="252"/>
        <end position="425"/>
    </location>
</feature>
<dbReference type="InterPro" id="IPR001503">
    <property type="entry name" value="Glyco_trans_10"/>
</dbReference>
<evidence type="ECO:0000256" key="3">
    <source>
        <dbReference type="ARBA" id="ARBA00008919"/>
    </source>
</evidence>
<keyword evidence="5 12" id="KW-0808">Transferase</keyword>
<evidence type="ECO:0000256" key="5">
    <source>
        <dbReference type="ARBA" id="ARBA00022679"/>
    </source>
</evidence>
<name>A0A9P0MS14_NEZVI</name>
<evidence type="ECO:0000256" key="1">
    <source>
        <dbReference type="ARBA" id="ARBA00004447"/>
    </source>
</evidence>
<keyword evidence="4 12" id="KW-0328">Glycosyltransferase</keyword>
<evidence type="ECO:0000256" key="2">
    <source>
        <dbReference type="ARBA" id="ARBA00004922"/>
    </source>
</evidence>
<dbReference type="InterPro" id="IPR055270">
    <property type="entry name" value="Glyco_tran_10_C"/>
</dbReference>
<keyword evidence="9 12" id="KW-0333">Golgi apparatus</keyword>
<reference evidence="15" key="1">
    <citation type="submission" date="2022-01" db="EMBL/GenBank/DDBJ databases">
        <authorList>
            <person name="King R."/>
        </authorList>
    </citation>
    <scope>NUCLEOTIDE SEQUENCE</scope>
</reference>
<dbReference type="GO" id="GO:0032580">
    <property type="term" value="C:Golgi cisterna membrane"/>
    <property type="evidence" value="ECO:0007669"/>
    <property type="project" value="UniProtKB-SubCell"/>
</dbReference>
<evidence type="ECO:0000256" key="7">
    <source>
        <dbReference type="ARBA" id="ARBA00022968"/>
    </source>
</evidence>
<dbReference type="Proteomes" id="UP001152798">
    <property type="component" value="Chromosome 5"/>
</dbReference>
<evidence type="ECO:0000256" key="8">
    <source>
        <dbReference type="ARBA" id="ARBA00022989"/>
    </source>
</evidence>
<dbReference type="OrthoDB" id="427096at2759"/>
<keyword evidence="16" id="KW-1185">Reference proteome</keyword>
<dbReference type="PANTHER" id="PTHR48438">
    <property type="entry name" value="ALPHA-(1,3)-FUCOSYLTRANSFERASE C-RELATED"/>
    <property type="match status" value="1"/>
</dbReference>
<dbReference type="Gene3D" id="3.40.50.11660">
    <property type="entry name" value="Glycosyl transferase family 10, C-terminal domain"/>
    <property type="match status" value="1"/>
</dbReference>
<evidence type="ECO:0000259" key="13">
    <source>
        <dbReference type="Pfam" id="PF00852"/>
    </source>
</evidence>
<keyword evidence="10" id="KW-0472">Membrane</keyword>
<dbReference type="EC" id="2.4.1.-" evidence="12"/>
<evidence type="ECO:0000256" key="11">
    <source>
        <dbReference type="ARBA" id="ARBA00023180"/>
    </source>
</evidence>
<evidence type="ECO:0000313" key="16">
    <source>
        <dbReference type="Proteomes" id="UP001152798"/>
    </source>
</evidence>
<keyword evidence="8" id="KW-1133">Transmembrane helix</keyword>
<keyword evidence="6 12" id="KW-0812">Transmembrane</keyword>
<dbReference type="FunFam" id="3.40.50.11660:FF:000004">
    <property type="entry name" value="Glycoprotein 3-alpha-L-fucosyltransferase A"/>
    <property type="match status" value="1"/>
</dbReference>
<dbReference type="EMBL" id="OV725081">
    <property type="protein sequence ID" value="CAH1402505.1"/>
    <property type="molecule type" value="Genomic_DNA"/>
</dbReference>
<dbReference type="PANTHER" id="PTHR48438:SF1">
    <property type="entry name" value="ALPHA-(1,3)-FUCOSYLTRANSFERASE C-RELATED"/>
    <property type="match status" value="1"/>
</dbReference>